<keyword evidence="3" id="KW-1185">Reference proteome</keyword>
<name>A0A9K3E4A1_HELAN</name>
<dbReference type="Proteomes" id="UP000215914">
    <property type="component" value="Unassembled WGS sequence"/>
</dbReference>
<sequence length="194" mass="22223">MFLAKIRTSHTSHVSESVWLSGVDRGKEEVVSVPRCDDGGVRPVLPNLNQVFVDEAEPSYIAQSYPRHEYGTYHSYTENQDKLEYEKGAKDFQENDNKVEEGANDFEENDNEVEECAKEFEENDNEIEEGVMHFEKGVDDDEGANEEGVDDDGRANEEGANKEGSNDEKKTKKRYDITVNYVLFMLYNVYIILE</sequence>
<feature type="region of interest" description="Disordered" evidence="1">
    <location>
        <begin position="135"/>
        <end position="171"/>
    </location>
</feature>
<reference evidence="2" key="1">
    <citation type="journal article" date="2017" name="Nature">
        <title>The sunflower genome provides insights into oil metabolism, flowering and Asterid evolution.</title>
        <authorList>
            <person name="Badouin H."/>
            <person name="Gouzy J."/>
            <person name="Grassa C.J."/>
            <person name="Murat F."/>
            <person name="Staton S.E."/>
            <person name="Cottret L."/>
            <person name="Lelandais-Briere C."/>
            <person name="Owens G.L."/>
            <person name="Carrere S."/>
            <person name="Mayjonade B."/>
            <person name="Legrand L."/>
            <person name="Gill N."/>
            <person name="Kane N.C."/>
            <person name="Bowers J.E."/>
            <person name="Hubner S."/>
            <person name="Bellec A."/>
            <person name="Berard A."/>
            <person name="Berges H."/>
            <person name="Blanchet N."/>
            <person name="Boniface M.C."/>
            <person name="Brunel D."/>
            <person name="Catrice O."/>
            <person name="Chaidir N."/>
            <person name="Claudel C."/>
            <person name="Donnadieu C."/>
            <person name="Faraut T."/>
            <person name="Fievet G."/>
            <person name="Helmstetter N."/>
            <person name="King M."/>
            <person name="Knapp S.J."/>
            <person name="Lai Z."/>
            <person name="Le Paslier M.C."/>
            <person name="Lippi Y."/>
            <person name="Lorenzon L."/>
            <person name="Mandel J.R."/>
            <person name="Marage G."/>
            <person name="Marchand G."/>
            <person name="Marquand E."/>
            <person name="Bret-Mestries E."/>
            <person name="Morien E."/>
            <person name="Nambeesan S."/>
            <person name="Nguyen T."/>
            <person name="Pegot-Espagnet P."/>
            <person name="Pouilly N."/>
            <person name="Raftis F."/>
            <person name="Sallet E."/>
            <person name="Schiex T."/>
            <person name="Thomas J."/>
            <person name="Vandecasteele C."/>
            <person name="Vares D."/>
            <person name="Vear F."/>
            <person name="Vautrin S."/>
            <person name="Crespi M."/>
            <person name="Mangin B."/>
            <person name="Burke J.M."/>
            <person name="Salse J."/>
            <person name="Munos S."/>
            <person name="Vincourt P."/>
            <person name="Rieseberg L.H."/>
            <person name="Langlade N.B."/>
        </authorList>
    </citation>
    <scope>NUCLEOTIDE SEQUENCE</scope>
    <source>
        <tissue evidence="2">Leaves</tissue>
    </source>
</reference>
<protein>
    <submittedName>
        <fullName evidence="2">Uncharacterized protein</fullName>
    </submittedName>
</protein>
<organism evidence="2 3">
    <name type="scientific">Helianthus annuus</name>
    <name type="common">Common sunflower</name>
    <dbReference type="NCBI Taxonomy" id="4232"/>
    <lineage>
        <taxon>Eukaryota</taxon>
        <taxon>Viridiplantae</taxon>
        <taxon>Streptophyta</taxon>
        <taxon>Embryophyta</taxon>
        <taxon>Tracheophyta</taxon>
        <taxon>Spermatophyta</taxon>
        <taxon>Magnoliopsida</taxon>
        <taxon>eudicotyledons</taxon>
        <taxon>Gunneridae</taxon>
        <taxon>Pentapetalae</taxon>
        <taxon>asterids</taxon>
        <taxon>campanulids</taxon>
        <taxon>Asterales</taxon>
        <taxon>Asteraceae</taxon>
        <taxon>Asteroideae</taxon>
        <taxon>Heliantheae alliance</taxon>
        <taxon>Heliantheae</taxon>
        <taxon>Helianthus</taxon>
    </lineage>
</organism>
<proteinExistence type="predicted"/>
<evidence type="ECO:0000256" key="1">
    <source>
        <dbReference type="SAM" id="MobiDB-lite"/>
    </source>
</evidence>
<evidence type="ECO:0000313" key="3">
    <source>
        <dbReference type="Proteomes" id="UP000215914"/>
    </source>
</evidence>
<comment type="caution">
    <text evidence="2">The sequence shown here is derived from an EMBL/GenBank/DDBJ whole genome shotgun (WGS) entry which is preliminary data.</text>
</comment>
<accession>A0A9K3E4A1</accession>
<dbReference type="EMBL" id="MNCJ02000330">
    <property type="protein sequence ID" value="KAF5766717.1"/>
    <property type="molecule type" value="Genomic_DNA"/>
</dbReference>
<gene>
    <name evidence="2" type="ORF">HanXRQr2_Chr15g0718741</name>
</gene>
<evidence type="ECO:0000313" key="2">
    <source>
        <dbReference type="EMBL" id="KAF5766717.1"/>
    </source>
</evidence>
<dbReference type="AlphaFoldDB" id="A0A9K3E4A1"/>
<feature type="compositionally biased region" description="Basic and acidic residues" evidence="1">
    <location>
        <begin position="151"/>
        <end position="171"/>
    </location>
</feature>
<dbReference type="Gramene" id="mRNA:HanXRQr2_Chr15g0718741">
    <property type="protein sequence ID" value="CDS:HanXRQr2_Chr15g0718741.1"/>
    <property type="gene ID" value="HanXRQr2_Chr15g0718741"/>
</dbReference>
<feature type="compositionally biased region" description="Acidic residues" evidence="1">
    <location>
        <begin position="138"/>
        <end position="150"/>
    </location>
</feature>
<reference evidence="2" key="2">
    <citation type="submission" date="2020-06" db="EMBL/GenBank/DDBJ databases">
        <title>Helianthus annuus Genome sequencing and assembly Release 2.</title>
        <authorList>
            <person name="Gouzy J."/>
            <person name="Langlade N."/>
            <person name="Munos S."/>
        </authorList>
    </citation>
    <scope>NUCLEOTIDE SEQUENCE</scope>
    <source>
        <tissue evidence="2">Leaves</tissue>
    </source>
</reference>